<dbReference type="SMART" id="SM00342">
    <property type="entry name" value="HTH_ARAC"/>
    <property type="match status" value="1"/>
</dbReference>
<evidence type="ECO:0000313" key="5">
    <source>
        <dbReference type="EMBL" id="HIZ17995.1"/>
    </source>
</evidence>
<dbReference type="AlphaFoldDB" id="A0A9D2DJL1"/>
<dbReference type="PROSITE" id="PS00041">
    <property type="entry name" value="HTH_ARAC_FAMILY_1"/>
    <property type="match status" value="1"/>
</dbReference>
<evidence type="ECO:0000313" key="6">
    <source>
        <dbReference type="Proteomes" id="UP000824029"/>
    </source>
</evidence>
<dbReference type="SUPFAM" id="SSF46689">
    <property type="entry name" value="Homeodomain-like"/>
    <property type="match status" value="1"/>
</dbReference>
<proteinExistence type="predicted"/>
<reference evidence="5" key="2">
    <citation type="submission" date="2021-04" db="EMBL/GenBank/DDBJ databases">
        <authorList>
            <person name="Gilroy R."/>
        </authorList>
    </citation>
    <scope>NUCLEOTIDE SEQUENCE</scope>
    <source>
        <strain evidence="5">ChiHecolR3B27-1887</strain>
    </source>
</reference>
<keyword evidence="3" id="KW-0804">Transcription</keyword>
<dbReference type="PANTHER" id="PTHR47893:SF1">
    <property type="entry name" value="REGULATORY PROTEIN PCHR"/>
    <property type="match status" value="1"/>
</dbReference>
<evidence type="ECO:0000259" key="4">
    <source>
        <dbReference type="PROSITE" id="PS01124"/>
    </source>
</evidence>
<dbReference type="GO" id="GO:0003700">
    <property type="term" value="F:DNA-binding transcription factor activity"/>
    <property type="evidence" value="ECO:0007669"/>
    <property type="project" value="InterPro"/>
</dbReference>
<dbReference type="InterPro" id="IPR053142">
    <property type="entry name" value="PchR_regulatory_protein"/>
</dbReference>
<dbReference type="Pfam" id="PF12833">
    <property type="entry name" value="HTH_18"/>
    <property type="match status" value="1"/>
</dbReference>
<dbReference type="Proteomes" id="UP000824029">
    <property type="component" value="Unassembled WGS sequence"/>
</dbReference>
<dbReference type="PRINTS" id="PR00032">
    <property type="entry name" value="HTHARAC"/>
</dbReference>
<evidence type="ECO:0000256" key="2">
    <source>
        <dbReference type="ARBA" id="ARBA00023125"/>
    </source>
</evidence>
<dbReference type="InterPro" id="IPR018062">
    <property type="entry name" value="HTH_AraC-typ_CS"/>
</dbReference>
<protein>
    <submittedName>
        <fullName evidence="5">AraC family transcriptional regulator</fullName>
    </submittedName>
</protein>
<dbReference type="Gene3D" id="1.10.10.60">
    <property type="entry name" value="Homeodomain-like"/>
    <property type="match status" value="1"/>
</dbReference>
<reference evidence="5" key="1">
    <citation type="journal article" date="2021" name="PeerJ">
        <title>Extensive microbial diversity within the chicken gut microbiome revealed by metagenomics and culture.</title>
        <authorList>
            <person name="Gilroy R."/>
            <person name="Ravi A."/>
            <person name="Getino M."/>
            <person name="Pursley I."/>
            <person name="Horton D.L."/>
            <person name="Alikhan N.F."/>
            <person name="Baker D."/>
            <person name="Gharbi K."/>
            <person name="Hall N."/>
            <person name="Watson M."/>
            <person name="Adriaenssens E.M."/>
            <person name="Foster-Nyarko E."/>
            <person name="Jarju S."/>
            <person name="Secka A."/>
            <person name="Antonio M."/>
            <person name="Oren A."/>
            <person name="Chaudhuri R.R."/>
            <person name="La Ragione R."/>
            <person name="Hildebrand F."/>
            <person name="Pallen M.J."/>
        </authorList>
    </citation>
    <scope>NUCLEOTIDE SEQUENCE</scope>
    <source>
        <strain evidence="5">ChiHecolR3B27-1887</strain>
    </source>
</reference>
<dbReference type="PROSITE" id="PS01124">
    <property type="entry name" value="HTH_ARAC_FAMILY_2"/>
    <property type="match status" value="1"/>
</dbReference>
<dbReference type="InterPro" id="IPR020449">
    <property type="entry name" value="Tscrpt_reg_AraC-type_HTH"/>
</dbReference>
<dbReference type="InterPro" id="IPR018060">
    <property type="entry name" value="HTH_AraC"/>
</dbReference>
<dbReference type="EMBL" id="DXBZ01000049">
    <property type="protein sequence ID" value="HIZ17995.1"/>
    <property type="molecule type" value="Genomic_DNA"/>
</dbReference>
<organism evidence="5 6">
    <name type="scientific">Candidatus Olsenella stercoravium</name>
    <dbReference type="NCBI Taxonomy" id="2838713"/>
    <lineage>
        <taxon>Bacteria</taxon>
        <taxon>Bacillati</taxon>
        <taxon>Actinomycetota</taxon>
        <taxon>Coriobacteriia</taxon>
        <taxon>Coriobacteriales</taxon>
        <taxon>Atopobiaceae</taxon>
        <taxon>Olsenella</taxon>
    </lineage>
</organism>
<keyword evidence="2" id="KW-0238">DNA-binding</keyword>
<evidence type="ECO:0000256" key="1">
    <source>
        <dbReference type="ARBA" id="ARBA00023015"/>
    </source>
</evidence>
<dbReference type="GO" id="GO:0043565">
    <property type="term" value="F:sequence-specific DNA binding"/>
    <property type="evidence" value="ECO:0007669"/>
    <property type="project" value="InterPro"/>
</dbReference>
<dbReference type="PANTHER" id="PTHR47893">
    <property type="entry name" value="REGULATORY PROTEIN PCHR"/>
    <property type="match status" value="1"/>
</dbReference>
<dbReference type="InterPro" id="IPR009057">
    <property type="entry name" value="Homeodomain-like_sf"/>
</dbReference>
<evidence type="ECO:0000256" key="3">
    <source>
        <dbReference type="ARBA" id="ARBA00023163"/>
    </source>
</evidence>
<keyword evidence="1" id="KW-0805">Transcription regulation</keyword>
<accession>A0A9D2DJL1</accession>
<name>A0A9D2DJL1_9ACTN</name>
<sequence length="343" mass="37240">MGSAPFTDTESNRGTRLRVASGVELVQDADGVYELVLSHPVGSGCMRGRPLSRDLFVANVDFACERCPNVPEAPSVPLPAFSRGKWLTINLCHEGRCEVDVPSGGLATVSAGEVCISCSQERPAEFRYPSGRYRGVEVFVNTRIARSPLFSLLDDEDAVEAIARQAGSAAVLSDDGELNGHMRRIAALVEAPDRALATYEVLGLLLGLQRRDLSCARPRFILTRAQMRIVAAVHDELEGSLDCAHDARVLASAFGVSVATLNQYFSRAYGSTVAGYLRKRRMEVAAALLASGARVAEAAVRVGYANPSKFSSAFKREYGTAPSEWRRRRFGEREGVHEVKGEF</sequence>
<comment type="caution">
    <text evidence="5">The sequence shown here is derived from an EMBL/GenBank/DDBJ whole genome shotgun (WGS) entry which is preliminary data.</text>
</comment>
<feature type="domain" description="HTH araC/xylS-type" evidence="4">
    <location>
        <begin position="227"/>
        <end position="328"/>
    </location>
</feature>
<gene>
    <name evidence="5" type="ORF">IAA22_02635</name>
</gene>